<organism evidence="2 3">
    <name type="scientific">Natronorubrum aibiense</name>
    <dbReference type="NCBI Taxonomy" id="348826"/>
    <lineage>
        <taxon>Archaea</taxon>
        <taxon>Methanobacteriati</taxon>
        <taxon>Methanobacteriota</taxon>
        <taxon>Stenosarchaea group</taxon>
        <taxon>Halobacteria</taxon>
        <taxon>Halobacteriales</taxon>
        <taxon>Natrialbaceae</taxon>
        <taxon>Natronorubrum</taxon>
    </lineage>
</organism>
<geneLocation type="plasmid" evidence="2 3">
    <name>unnamed3</name>
</geneLocation>
<dbReference type="EMBL" id="CP045491">
    <property type="protein sequence ID" value="QFU85014.1"/>
    <property type="molecule type" value="Genomic_DNA"/>
</dbReference>
<accession>A0A5P9PA91</accession>
<proteinExistence type="predicted"/>
<dbReference type="Proteomes" id="UP000326170">
    <property type="component" value="Plasmid unnamed3"/>
</dbReference>
<evidence type="ECO:0000259" key="1">
    <source>
        <dbReference type="Pfam" id="PF13537"/>
    </source>
</evidence>
<feature type="domain" description="Glutamine amidotransferase type-2" evidence="1">
    <location>
        <begin position="59"/>
        <end position="149"/>
    </location>
</feature>
<gene>
    <name evidence="2" type="ORF">GCU68_21085</name>
</gene>
<protein>
    <recommendedName>
        <fullName evidence="1">Glutamine amidotransferase type-2 domain-containing protein</fullName>
    </recommendedName>
</protein>
<evidence type="ECO:0000313" key="2">
    <source>
        <dbReference type="EMBL" id="QFU85014.1"/>
    </source>
</evidence>
<dbReference type="SUPFAM" id="SSF56235">
    <property type="entry name" value="N-terminal nucleophile aminohydrolases (Ntn hydrolases)"/>
    <property type="match status" value="1"/>
</dbReference>
<dbReference type="InterPro" id="IPR017932">
    <property type="entry name" value="GATase_2_dom"/>
</dbReference>
<reference evidence="2 3" key="1">
    <citation type="journal article" date="2007" name="Int. J. Syst. Evol. Microbiol.">
        <title>Natronorubrum sulfidifaciens sp. nov., an extremely haloalkaliphilic archaeon isolated from Aiding salt lake in Xin-Jiang, China.</title>
        <authorList>
            <person name="Cui H.L."/>
            <person name="Tohty D."/>
            <person name="Liu H.C."/>
            <person name="Liu S.J."/>
            <person name="Oren A."/>
            <person name="Zhou P.J."/>
        </authorList>
    </citation>
    <scope>NUCLEOTIDE SEQUENCE [LARGE SCALE GENOMIC DNA]</scope>
    <source>
        <strain evidence="2 3">7-3</strain>
        <plasmid evidence="2">unnamed3</plasmid>
    </source>
</reference>
<dbReference type="PANTHER" id="PTHR43284:SF1">
    <property type="entry name" value="ASPARAGINE SYNTHETASE"/>
    <property type="match status" value="1"/>
</dbReference>
<name>A0A5P9PA91_9EURY</name>
<dbReference type="Pfam" id="PF13537">
    <property type="entry name" value="GATase_7"/>
    <property type="match status" value="1"/>
</dbReference>
<dbReference type="InterPro" id="IPR051786">
    <property type="entry name" value="ASN_synthetase/amidase"/>
</dbReference>
<dbReference type="KEGG" id="nas:GCU68_21085"/>
<keyword evidence="2" id="KW-0614">Plasmid</keyword>
<dbReference type="Gene3D" id="3.60.20.10">
    <property type="entry name" value="Glutamine Phosphoribosylpyrophosphate, subunit 1, domain 1"/>
    <property type="match status" value="1"/>
</dbReference>
<dbReference type="PANTHER" id="PTHR43284">
    <property type="entry name" value="ASPARAGINE SYNTHETASE (GLUTAMINE-HYDROLYZING)"/>
    <property type="match status" value="1"/>
</dbReference>
<keyword evidence="3" id="KW-1185">Reference proteome</keyword>
<sequence length="617" mass="69727">MKACMNMPGVSIQYAQSTDRADGFDRTLEELCYFDNYTRTIHRRGQPWTIGSTSYPSYPIVEFETDEYWICLEGEIYETGTGASLSETLEAIVPKLFESTGTEPQQELQTWLSETDGEFVLYAVEKATDTLVLLNDIFGRLPVYYSDTEHGPVLTREIGFFFESPLGDLEFDRHGIAQYLLFGYILRDRTLWENIKTVPPGTQVTVQSDGTTSFRSVAEFDFDTPHHADKSLEENASALAEKFRTSCAVRSDVSRKNVLSLSGGHDSRSIAAAFHSLDQPCSAATFLKTTRETSADASIARDISQTLEFDWQLFPVDPVKTSNAETLLTIKRGLNHLGLSFLIDFFEQLQATYGANSTYYTGDGGDKTLPDLSPAKSLSTREELVSYTIAKNSLLSLDEVASITGLEKSEIVAEVAATLDAYPETNLERKYVHFLTHERGFSWLFEGEDRNRYFFWSTSPFYSVEFFRYAMNVPDEQKEHNRLYREFLRELWPQAIEFDDADFGTPMSSPRYKVVQYGLSFLGRHPSLEDVARVIYRGEVSSEYHPNIARLLTEYTTQSPALDQYLDVDTIRTFANDTSSCGQHQIYNLLTVSAAIMLAEQETAFASRELALEAVPS</sequence>
<dbReference type="SUPFAM" id="SSF52402">
    <property type="entry name" value="Adenine nucleotide alpha hydrolases-like"/>
    <property type="match status" value="1"/>
</dbReference>
<dbReference type="InterPro" id="IPR029055">
    <property type="entry name" value="Ntn_hydrolases_N"/>
</dbReference>
<dbReference type="AlphaFoldDB" id="A0A5P9PA91"/>
<evidence type="ECO:0000313" key="3">
    <source>
        <dbReference type="Proteomes" id="UP000326170"/>
    </source>
</evidence>
<dbReference type="Gene3D" id="3.40.50.620">
    <property type="entry name" value="HUPs"/>
    <property type="match status" value="1"/>
</dbReference>
<dbReference type="InterPro" id="IPR014729">
    <property type="entry name" value="Rossmann-like_a/b/a_fold"/>
</dbReference>